<organism evidence="3 4">
    <name type="scientific">Anaerosphaera multitolerans</name>
    <dbReference type="NCBI Taxonomy" id="2487351"/>
    <lineage>
        <taxon>Bacteria</taxon>
        <taxon>Bacillati</taxon>
        <taxon>Bacillota</taxon>
        <taxon>Tissierellia</taxon>
        <taxon>Tissierellales</taxon>
        <taxon>Peptoniphilaceae</taxon>
        <taxon>Anaerosphaera</taxon>
    </lineage>
</organism>
<feature type="transmembrane region" description="Helical" evidence="1">
    <location>
        <begin position="28"/>
        <end position="48"/>
    </location>
</feature>
<dbReference type="PANTHER" id="PTHR36718">
    <property type="entry name" value="OS05G0435400 PROTEIN"/>
    <property type="match status" value="1"/>
</dbReference>
<keyword evidence="1" id="KW-0812">Transmembrane</keyword>
<evidence type="ECO:0000259" key="2">
    <source>
        <dbReference type="Pfam" id="PF17032"/>
    </source>
</evidence>
<keyword evidence="4" id="KW-1185">Reference proteome</keyword>
<protein>
    <submittedName>
        <fullName evidence="3">Zinc ribbon domain-containing protein</fullName>
    </submittedName>
</protein>
<reference evidence="3 4" key="1">
    <citation type="submission" date="2018-11" db="EMBL/GenBank/DDBJ databases">
        <title>Genome sequencing and assembly of Anaerosphaera sp. nov., GS7-6-2.</title>
        <authorList>
            <person name="Rettenmaier R."/>
            <person name="Liebl W."/>
            <person name="Zverlov V."/>
        </authorList>
    </citation>
    <scope>NUCLEOTIDE SEQUENCE [LARGE SCALE GENOMIC DNA]</scope>
    <source>
        <strain evidence="3 4">GS7-6-2</strain>
    </source>
</reference>
<sequence length="123" mass="14668">MFFIFGINENKKNIEHNFDLTIHNCGKYARIEAYVTYYVFSLFFIPIIKWNKKYYLKYNCCNKIYELDKNLGMRLEKGENIQIRDEDLTNVGYDYGLIRCPNCGELCNPNYDFCPRCGNPLKN</sequence>
<dbReference type="Pfam" id="PF17032">
    <property type="entry name" value="Zn_ribbon_15"/>
    <property type="match status" value="1"/>
</dbReference>
<evidence type="ECO:0000313" key="3">
    <source>
        <dbReference type="EMBL" id="RVU54645.1"/>
    </source>
</evidence>
<dbReference type="PANTHER" id="PTHR36718:SF1">
    <property type="entry name" value="DOUBLE ZINC RIBBON PROTEIN MJ0416"/>
    <property type="match status" value="1"/>
</dbReference>
<accession>A0A437S6K7</accession>
<dbReference type="AlphaFoldDB" id="A0A437S6K7"/>
<keyword evidence="1" id="KW-1133">Transmembrane helix</keyword>
<feature type="domain" description="Zinc-ribbon 15" evidence="2">
    <location>
        <begin position="24"/>
        <end position="118"/>
    </location>
</feature>
<keyword evidence="1" id="KW-0472">Membrane</keyword>
<dbReference type="RefSeq" id="WP_127724512.1">
    <property type="nucleotide sequence ID" value="NZ_RLIH01000007.1"/>
</dbReference>
<comment type="caution">
    <text evidence="3">The sequence shown here is derived from an EMBL/GenBank/DDBJ whole genome shotgun (WGS) entry which is preliminary data.</text>
</comment>
<dbReference type="InterPro" id="IPR053281">
    <property type="entry name" value="Double_zinc_ribbon"/>
</dbReference>
<dbReference type="Proteomes" id="UP000288812">
    <property type="component" value="Unassembled WGS sequence"/>
</dbReference>
<dbReference type="OrthoDB" id="4377018at2"/>
<dbReference type="EMBL" id="RLIH01000007">
    <property type="protein sequence ID" value="RVU54645.1"/>
    <property type="molecule type" value="Genomic_DNA"/>
</dbReference>
<name>A0A437S6K7_9FIRM</name>
<proteinExistence type="predicted"/>
<dbReference type="InterPro" id="IPR031493">
    <property type="entry name" value="Zinc_ribbon_15"/>
</dbReference>
<evidence type="ECO:0000313" key="4">
    <source>
        <dbReference type="Proteomes" id="UP000288812"/>
    </source>
</evidence>
<evidence type="ECO:0000256" key="1">
    <source>
        <dbReference type="SAM" id="Phobius"/>
    </source>
</evidence>
<gene>
    <name evidence="3" type="ORF">EF514_05950</name>
</gene>